<dbReference type="KEGG" id="hor:Hore_18540"/>
<dbReference type="EMBL" id="CP001098">
    <property type="protein sequence ID" value="ACL70608.1"/>
    <property type="molecule type" value="Genomic_DNA"/>
</dbReference>
<dbReference type="HOGENOM" id="CLU_1501507_0_0_9"/>
<keyword evidence="1" id="KW-0732">Signal</keyword>
<proteinExistence type="predicted"/>
<dbReference type="SUPFAM" id="SSF82171">
    <property type="entry name" value="DPP6 N-terminal domain-like"/>
    <property type="match status" value="1"/>
</dbReference>
<dbReference type="AlphaFoldDB" id="B8CZ84"/>
<dbReference type="KEGG" id="hor:Hore_18590"/>
<protein>
    <submittedName>
        <fullName evidence="2">Uncharacterized protein</fullName>
    </submittedName>
</protein>
<dbReference type="RefSeq" id="WP_015923573.1">
    <property type="nucleotide sequence ID" value="NC_011899.1"/>
</dbReference>
<dbReference type="STRING" id="373903.Hore_18540"/>
<accession>B8CZ84</accession>
<reference evidence="2 4" key="1">
    <citation type="journal article" date="2009" name="PLoS ONE">
        <title>Genome analysis of the anaerobic thermohalophilic bacterium Halothermothrix orenii.</title>
        <authorList>
            <person name="Mavromatis K."/>
            <person name="Ivanova N."/>
            <person name="Anderson I."/>
            <person name="Lykidis A."/>
            <person name="Hooper S.D."/>
            <person name="Sun H."/>
            <person name="Kunin V."/>
            <person name="Lapidus A."/>
            <person name="Hugenholtz P."/>
            <person name="Patel B."/>
            <person name="Kyrpides N.C."/>
        </authorList>
    </citation>
    <scope>NUCLEOTIDE SEQUENCE [LARGE SCALE GENOMIC DNA]</scope>
    <source>
        <strain evidence="2">H 168</strain>
        <strain evidence="4">H 168 / OCM 544 / DSM 9562</strain>
    </source>
</reference>
<sequence>MKIKILIILFLLILISMCCFANNDGVMNKYLVKYIRDDDNNFDSRIYKQPNGPFVIYTFPEMAQGNYIGLIFHDIMSGPVKGKWKIDNRFWQEGSWCEDVINFAWSFDGKFLFVATSSIYGDGGLYKLDLYNKSYEQLYPIKLEEAYDYMIIEILNISEKQIDFRVQKDEEEIIKTIDI</sequence>
<keyword evidence="4" id="KW-1185">Reference proteome</keyword>
<gene>
    <name evidence="2" type="ordered locus">Hore_18540</name>
    <name evidence="3" type="ordered locus">Hore_18590</name>
</gene>
<evidence type="ECO:0000313" key="4">
    <source>
        <dbReference type="Proteomes" id="UP000000719"/>
    </source>
</evidence>
<evidence type="ECO:0000313" key="2">
    <source>
        <dbReference type="EMBL" id="ACL70603.1"/>
    </source>
</evidence>
<evidence type="ECO:0000256" key="1">
    <source>
        <dbReference type="SAM" id="SignalP"/>
    </source>
</evidence>
<feature type="chain" id="PRO_5038283205" evidence="1">
    <location>
        <begin position="22"/>
        <end position="179"/>
    </location>
</feature>
<dbReference type="OrthoDB" id="8478662at2"/>
<dbReference type="Proteomes" id="UP000000719">
    <property type="component" value="Chromosome"/>
</dbReference>
<dbReference type="eggNOG" id="ENOG5033G42">
    <property type="taxonomic scope" value="Bacteria"/>
</dbReference>
<dbReference type="EMBL" id="CP001098">
    <property type="protein sequence ID" value="ACL70603.1"/>
    <property type="molecule type" value="Genomic_DNA"/>
</dbReference>
<name>B8CZ84_HALOH</name>
<organism evidence="2 4">
    <name type="scientific">Halothermothrix orenii (strain H 168 / OCM 544 / DSM 9562)</name>
    <dbReference type="NCBI Taxonomy" id="373903"/>
    <lineage>
        <taxon>Bacteria</taxon>
        <taxon>Bacillati</taxon>
        <taxon>Bacillota</taxon>
        <taxon>Clostridia</taxon>
        <taxon>Halanaerobiales</taxon>
        <taxon>Halothermotrichaceae</taxon>
        <taxon>Halothermothrix</taxon>
    </lineage>
</organism>
<feature type="signal peptide" evidence="1">
    <location>
        <begin position="1"/>
        <end position="21"/>
    </location>
</feature>
<evidence type="ECO:0000313" key="3">
    <source>
        <dbReference type="EMBL" id="ACL70608.1"/>
    </source>
</evidence>